<organism evidence="1 2">
    <name type="scientific">Araneus ventricosus</name>
    <name type="common">Orbweaver spider</name>
    <name type="synonym">Epeira ventricosa</name>
    <dbReference type="NCBI Taxonomy" id="182803"/>
    <lineage>
        <taxon>Eukaryota</taxon>
        <taxon>Metazoa</taxon>
        <taxon>Ecdysozoa</taxon>
        <taxon>Arthropoda</taxon>
        <taxon>Chelicerata</taxon>
        <taxon>Arachnida</taxon>
        <taxon>Araneae</taxon>
        <taxon>Araneomorphae</taxon>
        <taxon>Entelegynae</taxon>
        <taxon>Araneoidea</taxon>
        <taxon>Araneidae</taxon>
        <taxon>Araneus</taxon>
    </lineage>
</organism>
<dbReference type="Proteomes" id="UP000499080">
    <property type="component" value="Unassembled WGS sequence"/>
</dbReference>
<keyword evidence="2" id="KW-1185">Reference proteome</keyword>
<evidence type="ECO:0000313" key="1">
    <source>
        <dbReference type="EMBL" id="GBN80407.1"/>
    </source>
</evidence>
<name>A0A4Y2RX85_ARAVE</name>
<evidence type="ECO:0000313" key="2">
    <source>
        <dbReference type="Proteomes" id="UP000499080"/>
    </source>
</evidence>
<comment type="caution">
    <text evidence="1">The sequence shown here is derived from an EMBL/GenBank/DDBJ whole genome shotgun (WGS) entry which is preliminary data.</text>
</comment>
<dbReference type="AlphaFoldDB" id="A0A4Y2RX85"/>
<reference evidence="1 2" key="1">
    <citation type="journal article" date="2019" name="Sci. Rep.">
        <title>Orb-weaving spider Araneus ventricosus genome elucidates the spidroin gene catalogue.</title>
        <authorList>
            <person name="Kono N."/>
            <person name="Nakamura H."/>
            <person name="Ohtoshi R."/>
            <person name="Moran D.A.P."/>
            <person name="Shinohara A."/>
            <person name="Yoshida Y."/>
            <person name="Fujiwara M."/>
            <person name="Mori M."/>
            <person name="Tomita M."/>
            <person name="Arakawa K."/>
        </authorList>
    </citation>
    <scope>NUCLEOTIDE SEQUENCE [LARGE SCALE GENOMIC DNA]</scope>
</reference>
<sequence>MAATGMVALFWMTSKLKRRQFEDSSTQTERLKTDAFTQVEVQHLREKSTLAQEIKCDASTQVEPSHFEAKFTQTVAEIMLDKDVQTFLEISENKETQASPCLCLEKEVQTVILPRSSKVPAHFKKQIKKPTIPLTSNFLKYFDRKFDVQGRSTELATKVDGEHGKEHDLCKLPSHDELEIQAPMLDKDIADQNSSKISVFESGNYDTDDRYFLEEGKVNTANDPVPFKHEYARGYTKLREPREKQNDPSFLKKKFQKLKKLLKI</sequence>
<gene>
    <name evidence="1" type="ORF">AVEN_13114_1</name>
</gene>
<proteinExistence type="predicted"/>
<accession>A0A4Y2RX85</accession>
<protein>
    <submittedName>
        <fullName evidence="1">Uncharacterized protein</fullName>
    </submittedName>
</protein>
<dbReference type="EMBL" id="BGPR01148228">
    <property type="protein sequence ID" value="GBN80407.1"/>
    <property type="molecule type" value="Genomic_DNA"/>
</dbReference>